<reference evidence="1" key="1">
    <citation type="submission" date="2020-01" db="EMBL/GenBank/DDBJ databases">
        <title>Genome sequence of Kobresia littledalei, the first chromosome-level genome in the family Cyperaceae.</title>
        <authorList>
            <person name="Qu G."/>
        </authorList>
    </citation>
    <scope>NUCLEOTIDE SEQUENCE</scope>
    <source>
        <strain evidence="1">C.B.Clarke</strain>
        <tissue evidence="1">Leaf</tissue>
    </source>
</reference>
<evidence type="ECO:0000313" key="2">
    <source>
        <dbReference type="Proteomes" id="UP000623129"/>
    </source>
</evidence>
<sequence length="116" mass="13157">MDFVPDEEALKVNEILVDKETIEMLTRSAWQIFQGWRNKSKGVSCITYVICTHDAGNMYSLATGNWGQAIRAGIKARVSQVSNCLTYASSHLRRLNSLLLGVKVSFVLYKEEEQRE</sequence>
<accession>A0A833RIM2</accession>
<proteinExistence type="predicted"/>
<evidence type="ECO:0000313" key="1">
    <source>
        <dbReference type="EMBL" id="KAF3340192.1"/>
    </source>
</evidence>
<comment type="caution">
    <text evidence="1">The sequence shown here is derived from an EMBL/GenBank/DDBJ whole genome shotgun (WGS) entry which is preliminary data.</text>
</comment>
<name>A0A833RIM2_9POAL</name>
<organism evidence="1 2">
    <name type="scientific">Carex littledalei</name>
    <dbReference type="NCBI Taxonomy" id="544730"/>
    <lineage>
        <taxon>Eukaryota</taxon>
        <taxon>Viridiplantae</taxon>
        <taxon>Streptophyta</taxon>
        <taxon>Embryophyta</taxon>
        <taxon>Tracheophyta</taxon>
        <taxon>Spermatophyta</taxon>
        <taxon>Magnoliopsida</taxon>
        <taxon>Liliopsida</taxon>
        <taxon>Poales</taxon>
        <taxon>Cyperaceae</taxon>
        <taxon>Cyperoideae</taxon>
        <taxon>Cariceae</taxon>
        <taxon>Carex</taxon>
        <taxon>Carex subgen. Euthyceras</taxon>
    </lineage>
</organism>
<keyword evidence="2" id="KW-1185">Reference proteome</keyword>
<dbReference type="AlphaFoldDB" id="A0A833RIM2"/>
<protein>
    <submittedName>
        <fullName evidence="1">RNA polymerase II</fullName>
    </submittedName>
</protein>
<gene>
    <name evidence="1" type="ORF">FCM35_KLT15963</name>
</gene>
<dbReference type="Proteomes" id="UP000623129">
    <property type="component" value="Unassembled WGS sequence"/>
</dbReference>
<dbReference type="EMBL" id="SWLB01000003">
    <property type="protein sequence ID" value="KAF3340192.1"/>
    <property type="molecule type" value="Genomic_DNA"/>
</dbReference>